<dbReference type="EMBL" id="MFYX01000114">
    <property type="protein sequence ID" value="OGK02004.1"/>
    <property type="molecule type" value="Genomic_DNA"/>
</dbReference>
<keyword evidence="1" id="KW-0732">Signal</keyword>
<evidence type="ECO:0000313" key="2">
    <source>
        <dbReference type="EMBL" id="OGK02004.1"/>
    </source>
</evidence>
<accession>A0A1F7F5R4</accession>
<protein>
    <submittedName>
        <fullName evidence="2">Uncharacterized protein</fullName>
    </submittedName>
</protein>
<evidence type="ECO:0000313" key="3">
    <source>
        <dbReference type="Proteomes" id="UP000179243"/>
    </source>
</evidence>
<feature type="chain" id="PRO_5009528441" evidence="1">
    <location>
        <begin position="24"/>
        <end position="215"/>
    </location>
</feature>
<sequence length="215" mass="23856">MRNRHILIVASSLLLFMNFPLLAQQSLPDTYPDIVDTVSNFKMIVQRRYVTAFELRLIVKSEKSNDVKRFAERRRANSEKRAHAMIGSGRQPISGAEQPAIVNGKMAGDLIALIISFQKGDFSVVEPLAITSAELNYRADIASADKRTILVKGKRKTLKHVFVVHSHISWKHRCGGGCGLDYTAKTAMVFDAKGVLLDIETESESVPLSMEPSGK</sequence>
<reference evidence="2 3" key="1">
    <citation type="journal article" date="2016" name="Nat. Commun.">
        <title>Thousands of microbial genomes shed light on interconnected biogeochemical processes in an aquifer system.</title>
        <authorList>
            <person name="Anantharaman K."/>
            <person name="Brown C.T."/>
            <person name="Hug L.A."/>
            <person name="Sharon I."/>
            <person name="Castelle C.J."/>
            <person name="Probst A.J."/>
            <person name="Thomas B.C."/>
            <person name="Singh A."/>
            <person name="Wilkins M.J."/>
            <person name="Karaoz U."/>
            <person name="Brodie E.L."/>
            <person name="Williams K.H."/>
            <person name="Hubbard S.S."/>
            <person name="Banfield J.F."/>
        </authorList>
    </citation>
    <scope>NUCLEOTIDE SEQUENCE [LARGE SCALE GENOMIC DNA]</scope>
</reference>
<dbReference type="Proteomes" id="UP000179243">
    <property type="component" value="Unassembled WGS sequence"/>
</dbReference>
<evidence type="ECO:0000256" key="1">
    <source>
        <dbReference type="SAM" id="SignalP"/>
    </source>
</evidence>
<feature type="signal peptide" evidence="1">
    <location>
        <begin position="1"/>
        <end position="23"/>
    </location>
</feature>
<proteinExistence type="predicted"/>
<name>A0A1F7F5R4_UNCRA</name>
<dbReference type="AlphaFoldDB" id="A0A1F7F5R4"/>
<organism evidence="2 3">
    <name type="scientific">Candidatus Raymondbacteria bacterium RIFOXYD12_FULL_49_13</name>
    <dbReference type="NCBI Taxonomy" id="1817890"/>
    <lineage>
        <taxon>Bacteria</taxon>
        <taxon>Raymondiibacteriota</taxon>
    </lineage>
</organism>
<gene>
    <name evidence="2" type="ORF">A2519_17480</name>
</gene>
<comment type="caution">
    <text evidence="2">The sequence shown here is derived from an EMBL/GenBank/DDBJ whole genome shotgun (WGS) entry which is preliminary data.</text>
</comment>